<dbReference type="PROSITE" id="PS00036">
    <property type="entry name" value="BZIP_BASIC"/>
    <property type="match status" value="1"/>
</dbReference>
<organism evidence="3 4">
    <name type="scientific">Aplysia californica</name>
    <name type="common">California sea hare</name>
    <dbReference type="NCBI Taxonomy" id="6500"/>
    <lineage>
        <taxon>Eukaryota</taxon>
        <taxon>Metazoa</taxon>
        <taxon>Spiralia</taxon>
        <taxon>Lophotrochozoa</taxon>
        <taxon>Mollusca</taxon>
        <taxon>Gastropoda</taxon>
        <taxon>Heterobranchia</taxon>
        <taxon>Euthyneura</taxon>
        <taxon>Tectipleura</taxon>
        <taxon>Aplysiida</taxon>
        <taxon>Aplysioidea</taxon>
        <taxon>Aplysiidae</taxon>
        <taxon>Aplysia</taxon>
    </lineage>
</organism>
<feature type="compositionally biased region" description="Polar residues" evidence="1">
    <location>
        <begin position="819"/>
        <end position="837"/>
    </location>
</feature>
<feature type="region of interest" description="Disordered" evidence="1">
    <location>
        <begin position="140"/>
        <end position="180"/>
    </location>
</feature>
<reference evidence="4" key="1">
    <citation type="submission" date="2025-08" db="UniProtKB">
        <authorList>
            <consortium name="RefSeq"/>
        </authorList>
    </citation>
    <scope>IDENTIFICATION</scope>
</reference>
<dbReference type="InterPro" id="IPR004827">
    <property type="entry name" value="bZIP"/>
</dbReference>
<gene>
    <name evidence="4" type="primary">LOC101846340</name>
</gene>
<feature type="region of interest" description="Disordered" evidence="1">
    <location>
        <begin position="746"/>
        <end position="773"/>
    </location>
</feature>
<dbReference type="PRINTS" id="PR00042">
    <property type="entry name" value="LEUZIPPRFOS"/>
</dbReference>
<accession>A0ABM0ZWD2</accession>
<sequence>MSGPKEILPSSVLNEPSSMTMSAVTSERPDILSMMDLAGHLIEITALNEEIETASDIPAPSATLASEKSEVLSMNSSFPEAEEVQTSSFATQQSTFSRSEIASQEMLSVVYDFGLGLTEPVPLSSNMDVHRNSSGVMSSAKSLENLCTPTSSTPSTQDQEHDVYPPSTFSNPREATISTSAGDSFKEESVQSYIGNQVNASDYLKNYTFSHNDHEYSLSQQDSSFTNLVSSCTDPIIHAFITGANDNTSVGDFPKTPRVFSASSTHHSNPAPAQTDVSFDLDHIQPSFPSFEQSASTPDILLPHVDGTVLDTGSMASQNICLSSSAAPEANYTAPITSTLPMLDSASDDRFHFASFSEKEFDPTTNQSYVDITDAFIDSATTMADTCPVSQPKTSNSFSQNSYQEPTMQPAIGAYRGTLDLVISTTSDLPQGAIELISSSSTSQETPNFISPESSSYNYFSLAQSILNCTNIVNCQPSTLGESHTEQPTFSDSTPTVTWDLDTDFVTGNDGEEIENNFVEENEVAGTVGNLDILYDTPMDALQNRFIHELSLSEQNMKEPPSCTANNLSPYSFANVSTKHRRDVSNSEHSRNAHYGTDFQTNLQKLQVVEVGSKVSTTCLKRPASLSTLQTNHSPVQRQMSTPHEHWSAENLKGGVDSWSLFSETLATGTHSETEKSAETVSSVISTTPSACSLTSSISKQLVSAGASLFSVASTIRPKPPLEFSSDAILSPSDVLKLLPGATEKLGKKQPLTTPLSTPSQSPSQITRGLSESSNVSFADSDISSTFSVASSSVTEGEGAGEESSSRYVSVKASLRSKLMTSTTPMDKAMTSPQSIQGKEAAVSGTSSSRRTTHPSRPSTSAENDSESVPFGAFTDSDEEEEDEEEEEELKYEEEEEEPRVKKKKTEEETEETRLAKREKNRLAAQKCRHRQRTKIETLSKQVTRLEDKQSRVKTEVERLREEREVLEEMLRAHDCVCQNKDKLGARKGKGVGEKRKL</sequence>
<feature type="compositionally biased region" description="Low complexity" evidence="1">
    <location>
        <begin position="787"/>
        <end position="797"/>
    </location>
</feature>
<dbReference type="CDD" id="cd14699">
    <property type="entry name" value="bZIP_Fos_like"/>
    <property type="match status" value="1"/>
</dbReference>
<dbReference type="Gene3D" id="1.20.5.170">
    <property type="match status" value="1"/>
</dbReference>
<dbReference type="PROSITE" id="PS50217">
    <property type="entry name" value="BZIP"/>
    <property type="match status" value="1"/>
</dbReference>
<dbReference type="SMART" id="SM00338">
    <property type="entry name" value="BRLZ"/>
    <property type="match status" value="1"/>
</dbReference>
<dbReference type="Pfam" id="PF07716">
    <property type="entry name" value="bZIP_2"/>
    <property type="match status" value="1"/>
</dbReference>
<proteinExistence type="predicted"/>
<feature type="region of interest" description="Disordered" evidence="1">
    <location>
        <begin position="787"/>
        <end position="932"/>
    </location>
</feature>
<feature type="compositionally biased region" description="Acidic residues" evidence="1">
    <location>
        <begin position="876"/>
        <end position="898"/>
    </location>
</feature>
<dbReference type="SUPFAM" id="SSF57959">
    <property type="entry name" value="Leucine zipper domain"/>
    <property type="match status" value="1"/>
</dbReference>
<evidence type="ECO:0000313" key="4">
    <source>
        <dbReference type="RefSeq" id="XP_012935895.2"/>
    </source>
</evidence>
<feature type="compositionally biased region" description="Low complexity" evidence="1">
    <location>
        <begin position="844"/>
        <end position="861"/>
    </location>
</feature>
<dbReference type="GeneID" id="101846340"/>
<dbReference type="InterPro" id="IPR000837">
    <property type="entry name" value="AP-1"/>
</dbReference>
<dbReference type="InterPro" id="IPR046347">
    <property type="entry name" value="bZIP_sf"/>
</dbReference>
<feature type="compositionally biased region" description="Basic and acidic residues" evidence="1">
    <location>
        <begin position="912"/>
        <end position="922"/>
    </location>
</feature>
<evidence type="ECO:0000313" key="3">
    <source>
        <dbReference type="Proteomes" id="UP000694888"/>
    </source>
</evidence>
<dbReference type="Proteomes" id="UP000694888">
    <property type="component" value="Unplaced"/>
</dbReference>
<feature type="domain" description="BZIP" evidence="2">
    <location>
        <begin position="911"/>
        <end position="974"/>
    </location>
</feature>
<name>A0ABM0ZWD2_APLCA</name>
<evidence type="ECO:0000256" key="1">
    <source>
        <dbReference type="SAM" id="MobiDB-lite"/>
    </source>
</evidence>
<feature type="compositionally biased region" description="Polar residues" evidence="1">
    <location>
        <begin position="167"/>
        <end position="180"/>
    </location>
</feature>
<protein>
    <submittedName>
        <fullName evidence="4">Mucin-3A</fullName>
    </submittedName>
</protein>
<dbReference type="RefSeq" id="XP_012935895.2">
    <property type="nucleotide sequence ID" value="XM_013080441.2"/>
</dbReference>
<keyword evidence="3" id="KW-1185">Reference proteome</keyword>
<feature type="compositionally biased region" description="Low complexity" evidence="1">
    <location>
        <begin position="750"/>
        <end position="765"/>
    </location>
</feature>
<evidence type="ECO:0000259" key="2">
    <source>
        <dbReference type="PROSITE" id="PS50217"/>
    </source>
</evidence>